<protein>
    <submittedName>
        <fullName evidence="1">Uncharacterized protein</fullName>
    </submittedName>
</protein>
<organism evidence="1 2">
    <name type="scientific">Tanacetum coccineum</name>
    <dbReference type="NCBI Taxonomy" id="301880"/>
    <lineage>
        <taxon>Eukaryota</taxon>
        <taxon>Viridiplantae</taxon>
        <taxon>Streptophyta</taxon>
        <taxon>Embryophyta</taxon>
        <taxon>Tracheophyta</taxon>
        <taxon>Spermatophyta</taxon>
        <taxon>Magnoliopsida</taxon>
        <taxon>eudicotyledons</taxon>
        <taxon>Gunneridae</taxon>
        <taxon>Pentapetalae</taxon>
        <taxon>asterids</taxon>
        <taxon>campanulids</taxon>
        <taxon>Asterales</taxon>
        <taxon>Asteraceae</taxon>
        <taxon>Asteroideae</taxon>
        <taxon>Anthemideae</taxon>
        <taxon>Anthemidinae</taxon>
        <taxon>Tanacetum</taxon>
    </lineage>
</organism>
<comment type="caution">
    <text evidence="1">The sequence shown here is derived from an EMBL/GenBank/DDBJ whole genome shotgun (WGS) entry which is preliminary data.</text>
</comment>
<reference evidence="1" key="1">
    <citation type="journal article" date="2022" name="Int. J. Mol. Sci.">
        <title>Draft Genome of Tanacetum Coccineum: Genomic Comparison of Closely Related Tanacetum-Family Plants.</title>
        <authorList>
            <person name="Yamashiro T."/>
            <person name="Shiraishi A."/>
            <person name="Nakayama K."/>
            <person name="Satake H."/>
        </authorList>
    </citation>
    <scope>NUCLEOTIDE SEQUENCE</scope>
</reference>
<accession>A0ABQ4WSD2</accession>
<keyword evidence="2" id="KW-1185">Reference proteome</keyword>
<dbReference type="EMBL" id="BQNB010008893">
    <property type="protein sequence ID" value="GJS55810.1"/>
    <property type="molecule type" value="Genomic_DNA"/>
</dbReference>
<evidence type="ECO:0000313" key="2">
    <source>
        <dbReference type="Proteomes" id="UP001151760"/>
    </source>
</evidence>
<gene>
    <name evidence="1" type="ORF">Tco_0629172</name>
</gene>
<dbReference type="Proteomes" id="UP001151760">
    <property type="component" value="Unassembled WGS sequence"/>
</dbReference>
<sequence length="234" mass="25790">MDGKKNSSSSHPTKHKPQVFKQPYVKHILNPHLAWKPKSGSTESCSSRSLKQKLPYLLRGCKLCGDTAHSAYYFPAITFCLICHQNDHRTCEHATFTCIKRMTQTRININHEDLLFDTTFEAPGNDFSDNGTTFSDAKEYDTKCGAKGILVPKGFVLATLFGYGTKGSGIAKSGNHPSGVWGEKVIGFGLMVNSERGYKGGFERDSFSPCGNEEFKGLADKALKVISIHYIDGP</sequence>
<evidence type="ECO:0000313" key="1">
    <source>
        <dbReference type="EMBL" id="GJS55810.1"/>
    </source>
</evidence>
<reference evidence="1" key="2">
    <citation type="submission" date="2022-01" db="EMBL/GenBank/DDBJ databases">
        <authorList>
            <person name="Yamashiro T."/>
            <person name="Shiraishi A."/>
            <person name="Satake H."/>
            <person name="Nakayama K."/>
        </authorList>
    </citation>
    <scope>NUCLEOTIDE SEQUENCE</scope>
</reference>
<name>A0ABQ4WSD2_9ASTR</name>
<proteinExistence type="predicted"/>